<organism evidence="1 2">
    <name type="scientific">Pseudomonas fluorescens ICMP 11288</name>
    <dbReference type="NCBI Taxonomy" id="1198309"/>
    <lineage>
        <taxon>Bacteria</taxon>
        <taxon>Pseudomonadati</taxon>
        <taxon>Pseudomonadota</taxon>
        <taxon>Gammaproteobacteria</taxon>
        <taxon>Pseudomonadales</taxon>
        <taxon>Pseudomonadaceae</taxon>
        <taxon>Pseudomonas</taxon>
    </lineage>
</organism>
<dbReference type="GO" id="GO:0003729">
    <property type="term" value="F:mRNA binding"/>
    <property type="evidence" value="ECO:0007669"/>
    <property type="project" value="InterPro"/>
</dbReference>
<sequence length="87" mass="10125">MSKNEKLLAKLLNEHMAFTWPELVTLMRQLGYRQIEGAGSRVKFDIGNPSAMITLHRPHPGNELKHYIRRQIIEQLKSGELIQWTTN</sequence>
<evidence type="ECO:0000313" key="2">
    <source>
        <dbReference type="Proteomes" id="UP000054197"/>
    </source>
</evidence>
<keyword evidence="1" id="KW-0413">Isomerase</keyword>
<dbReference type="SUPFAM" id="SSF54786">
    <property type="entry name" value="YcfA/nrd intein domain"/>
    <property type="match status" value="1"/>
</dbReference>
<gene>
    <name evidence="1" type="ORF">AO063_18905</name>
</gene>
<dbReference type="InterPro" id="IPR012933">
    <property type="entry name" value="HicA_mRNA_interferase"/>
</dbReference>
<accession>A0A0W0HYI2</accession>
<dbReference type="EMBL" id="LKEF01000016">
    <property type="protein sequence ID" value="KTB65806.1"/>
    <property type="molecule type" value="Genomic_DNA"/>
</dbReference>
<dbReference type="Proteomes" id="UP000054197">
    <property type="component" value="Unassembled WGS sequence"/>
</dbReference>
<dbReference type="GO" id="GO:0016853">
    <property type="term" value="F:isomerase activity"/>
    <property type="evidence" value="ECO:0007669"/>
    <property type="project" value="UniProtKB-KW"/>
</dbReference>
<dbReference type="Pfam" id="PF07927">
    <property type="entry name" value="HicA_toxin"/>
    <property type="match status" value="1"/>
</dbReference>
<dbReference type="RefSeq" id="WP_056859315.1">
    <property type="nucleotide sequence ID" value="NZ_LKEF01000016.1"/>
</dbReference>
<protein>
    <submittedName>
        <fullName evidence="1">Hexulose-6-phosphate isomerase</fullName>
    </submittedName>
</protein>
<name>A0A0W0HYI2_PSEFL</name>
<evidence type="ECO:0000313" key="1">
    <source>
        <dbReference type="EMBL" id="KTB65806.1"/>
    </source>
</evidence>
<dbReference type="AlphaFoldDB" id="A0A0W0HYI2"/>
<proteinExistence type="predicted"/>
<comment type="caution">
    <text evidence="1">The sequence shown here is derived from an EMBL/GenBank/DDBJ whole genome shotgun (WGS) entry which is preliminary data.</text>
</comment>
<reference evidence="1 2" key="1">
    <citation type="submission" date="2015-09" db="EMBL/GenBank/DDBJ databases">
        <title>Genome sequence of ICMP 11288.</title>
        <authorList>
            <person name="Visnovsky S."/>
            <person name="Lu A."/>
            <person name="Panda P."/>
            <person name="Pitman A."/>
        </authorList>
    </citation>
    <scope>NUCLEOTIDE SEQUENCE [LARGE SCALE GENOMIC DNA]</scope>
    <source>
        <strain evidence="1 2">ICMP 11288</strain>
    </source>
</reference>